<dbReference type="Gene3D" id="3.30.2260.10">
    <property type="entry name" value="Enhancer of rudimentary"/>
    <property type="match status" value="1"/>
</dbReference>
<sequence>MAHTIVLIQPTPAKGTRSFRDYETVSQSAAGICQLFEEKLKQQNPGLRQLEYSIEDLWFFIDSHADMSALVYDSKLNAYIPYNKKWVKDQVLSHLRSQATSGGQRRRR</sequence>
<dbReference type="EMBL" id="JALJOS010000007">
    <property type="protein sequence ID" value="KAK9836874.1"/>
    <property type="molecule type" value="Genomic_DNA"/>
</dbReference>
<comment type="caution">
    <text evidence="3">The sequence shown here is derived from an EMBL/GenBank/DDBJ whole genome shotgun (WGS) entry which is preliminary data.</text>
</comment>
<comment type="function">
    <text evidence="2">May have a role in the cell cycle.</text>
</comment>
<dbReference type="Pfam" id="PF01133">
    <property type="entry name" value="ER"/>
    <property type="match status" value="1"/>
</dbReference>
<dbReference type="AlphaFoldDB" id="A0AAW1RT66"/>
<evidence type="ECO:0000256" key="1">
    <source>
        <dbReference type="ARBA" id="ARBA00007491"/>
    </source>
</evidence>
<protein>
    <recommendedName>
        <fullName evidence="2">Enhancer of rudimentary homolog</fullName>
    </recommendedName>
</protein>
<dbReference type="PANTHER" id="PTHR12373:SF0">
    <property type="entry name" value="ENHANCER OF RUDIMENTARY HOMOLOG"/>
    <property type="match status" value="1"/>
</dbReference>
<gene>
    <name evidence="3" type="ORF">WJX74_010065</name>
</gene>
<dbReference type="InterPro" id="IPR000781">
    <property type="entry name" value="ERH"/>
</dbReference>
<dbReference type="SUPFAM" id="SSF143875">
    <property type="entry name" value="ERH-like"/>
    <property type="match status" value="1"/>
</dbReference>
<evidence type="ECO:0000313" key="3">
    <source>
        <dbReference type="EMBL" id="KAK9836874.1"/>
    </source>
</evidence>
<keyword evidence="4" id="KW-1185">Reference proteome</keyword>
<keyword evidence="2" id="KW-0131">Cell cycle</keyword>
<proteinExistence type="inferred from homology"/>
<evidence type="ECO:0000313" key="4">
    <source>
        <dbReference type="Proteomes" id="UP001438707"/>
    </source>
</evidence>
<comment type="similarity">
    <text evidence="1 2">Belongs to the E(R) family.</text>
</comment>
<dbReference type="Proteomes" id="UP001438707">
    <property type="component" value="Unassembled WGS sequence"/>
</dbReference>
<evidence type="ECO:0000256" key="2">
    <source>
        <dbReference type="PIRNR" id="PIRNR016393"/>
    </source>
</evidence>
<organism evidence="3 4">
    <name type="scientific">Apatococcus lobatus</name>
    <dbReference type="NCBI Taxonomy" id="904363"/>
    <lineage>
        <taxon>Eukaryota</taxon>
        <taxon>Viridiplantae</taxon>
        <taxon>Chlorophyta</taxon>
        <taxon>core chlorophytes</taxon>
        <taxon>Trebouxiophyceae</taxon>
        <taxon>Chlorellales</taxon>
        <taxon>Chlorellaceae</taxon>
        <taxon>Apatococcus</taxon>
    </lineage>
</organism>
<name>A0AAW1RT66_9CHLO</name>
<dbReference type="InterPro" id="IPR035912">
    <property type="entry name" value="EHR_sf"/>
</dbReference>
<dbReference type="PANTHER" id="PTHR12373">
    <property type="entry name" value="ENHANCER OF RUDIMENTARY ERH"/>
    <property type="match status" value="1"/>
</dbReference>
<reference evidence="3 4" key="1">
    <citation type="journal article" date="2024" name="Nat. Commun.">
        <title>Phylogenomics reveals the evolutionary origins of lichenization in chlorophyte algae.</title>
        <authorList>
            <person name="Puginier C."/>
            <person name="Libourel C."/>
            <person name="Otte J."/>
            <person name="Skaloud P."/>
            <person name="Haon M."/>
            <person name="Grisel S."/>
            <person name="Petersen M."/>
            <person name="Berrin J.G."/>
            <person name="Delaux P.M."/>
            <person name="Dal Grande F."/>
            <person name="Keller J."/>
        </authorList>
    </citation>
    <scope>NUCLEOTIDE SEQUENCE [LARGE SCALE GENOMIC DNA]</scope>
    <source>
        <strain evidence="3 4">SAG 2145</strain>
    </source>
</reference>
<accession>A0AAW1RT66</accession>
<dbReference type="PIRSF" id="PIRSF016393">
    <property type="entry name" value="Enh_rudimentary"/>
    <property type="match status" value="1"/>
</dbReference>